<dbReference type="EMBL" id="CAVNYO010000174">
    <property type="protein sequence ID" value="CAK5271723.1"/>
    <property type="molecule type" value="Genomic_DNA"/>
</dbReference>
<evidence type="ECO:0000313" key="3">
    <source>
        <dbReference type="Proteomes" id="UP001295794"/>
    </source>
</evidence>
<keyword evidence="3" id="KW-1185">Reference proteome</keyword>
<evidence type="ECO:0000313" key="2">
    <source>
        <dbReference type="EMBL" id="CAK5271723.1"/>
    </source>
</evidence>
<dbReference type="AlphaFoldDB" id="A0AAD2H8Y2"/>
<sequence>MSTSPHGVISSSYMLDLIRTRVLGVFGMLAATVQSIPRAHPQGLHAEGSLKRSPHGVGSSSSTSRGLFLYMYTFLNL</sequence>
<gene>
    <name evidence="2" type="ORF">MYCIT1_LOCUS16984</name>
</gene>
<reference evidence="2" key="1">
    <citation type="submission" date="2023-11" db="EMBL/GenBank/DDBJ databases">
        <authorList>
            <person name="De Vega J J."/>
            <person name="De Vega J J."/>
        </authorList>
    </citation>
    <scope>NUCLEOTIDE SEQUENCE</scope>
</reference>
<proteinExistence type="predicted"/>
<feature type="region of interest" description="Disordered" evidence="1">
    <location>
        <begin position="44"/>
        <end position="63"/>
    </location>
</feature>
<evidence type="ECO:0000256" key="1">
    <source>
        <dbReference type="SAM" id="MobiDB-lite"/>
    </source>
</evidence>
<accession>A0AAD2H8Y2</accession>
<feature type="non-terminal residue" evidence="2">
    <location>
        <position position="77"/>
    </location>
</feature>
<protein>
    <submittedName>
        <fullName evidence="2">Uncharacterized protein</fullName>
    </submittedName>
</protein>
<name>A0AAD2H8Y2_9AGAR</name>
<dbReference type="Proteomes" id="UP001295794">
    <property type="component" value="Unassembled WGS sequence"/>
</dbReference>
<comment type="caution">
    <text evidence="2">The sequence shown here is derived from an EMBL/GenBank/DDBJ whole genome shotgun (WGS) entry which is preliminary data.</text>
</comment>
<organism evidence="2 3">
    <name type="scientific">Mycena citricolor</name>
    <dbReference type="NCBI Taxonomy" id="2018698"/>
    <lineage>
        <taxon>Eukaryota</taxon>
        <taxon>Fungi</taxon>
        <taxon>Dikarya</taxon>
        <taxon>Basidiomycota</taxon>
        <taxon>Agaricomycotina</taxon>
        <taxon>Agaricomycetes</taxon>
        <taxon>Agaricomycetidae</taxon>
        <taxon>Agaricales</taxon>
        <taxon>Marasmiineae</taxon>
        <taxon>Mycenaceae</taxon>
        <taxon>Mycena</taxon>
    </lineage>
</organism>